<feature type="transmembrane region" description="Helical" evidence="8">
    <location>
        <begin position="200"/>
        <end position="220"/>
    </location>
</feature>
<gene>
    <name evidence="9" type="ORF">C8D89_11254</name>
</gene>
<evidence type="ECO:0000256" key="5">
    <source>
        <dbReference type="ARBA" id="ARBA00022989"/>
    </source>
</evidence>
<evidence type="ECO:0000256" key="3">
    <source>
        <dbReference type="ARBA" id="ARBA00022475"/>
    </source>
</evidence>
<dbReference type="GO" id="GO:0005886">
    <property type="term" value="C:plasma membrane"/>
    <property type="evidence" value="ECO:0007669"/>
    <property type="project" value="UniProtKB-SubCell"/>
</dbReference>
<reference evidence="9 10" key="1">
    <citation type="submission" date="2018-04" db="EMBL/GenBank/DDBJ databases">
        <title>Genomic Encyclopedia of Type Strains, Phase IV (KMG-IV): sequencing the most valuable type-strain genomes for metagenomic binning, comparative biology and taxonomic classification.</title>
        <authorList>
            <person name="Goeker M."/>
        </authorList>
    </citation>
    <scope>NUCLEOTIDE SEQUENCE [LARGE SCALE GENOMIC DNA]</scope>
    <source>
        <strain evidence="9 10">DSM 45771</strain>
    </source>
</reference>
<keyword evidence="10" id="KW-1185">Reference proteome</keyword>
<evidence type="ECO:0000256" key="8">
    <source>
        <dbReference type="SAM" id="Phobius"/>
    </source>
</evidence>
<sequence length="353" mass="36131">MSTSDVTRDGLRGAHPEREATTGVATGRRGRRRGEQPRVEAGAGSSYYGLPVLNQVTWETTDIGGYLYLGGLAGASSVLAAGAELTDRPVLARATRASALGAVGLSLVALIHDLGRPERFLHMLRVAKPSSPMNVGSWLLTVYGPVAGVAAAADIAGVLPRTRRAATLAAAALGPAVASYTAVLISDTAVPAWHDGYREMPYLFVGSGATAAAGLGMIAAPPYEAGPARRTALVGAVLEVGAGRLMQRRLGMVAEPYEHGRSGALVRAGEIGTTVSALAAQVVDRVPGGRGRAAAVACGAALMVSSALTRFGIFLAGKASAADPRYTVEPQRRRLTERRVERGDGSGAEGAGG</sequence>
<feature type="compositionally biased region" description="Basic and acidic residues" evidence="7">
    <location>
        <begin position="1"/>
        <end position="20"/>
    </location>
</feature>
<feature type="transmembrane region" description="Helical" evidence="8">
    <location>
        <begin position="97"/>
        <end position="115"/>
    </location>
</feature>
<feature type="transmembrane region" description="Helical" evidence="8">
    <location>
        <begin position="66"/>
        <end position="85"/>
    </location>
</feature>
<dbReference type="OrthoDB" id="112837at2"/>
<evidence type="ECO:0000256" key="7">
    <source>
        <dbReference type="SAM" id="MobiDB-lite"/>
    </source>
</evidence>
<name>A0A2U1F3W3_9PSEU</name>
<keyword evidence="3" id="KW-1003">Cell membrane</keyword>
<evidence type="ECO:0000313" key="10">
    <source>
        <dbReference type="Proteomes" id="UP000245639"/>
    </source>
</evidence>
<dbReference type="PANTHER" id="PTHR34856">
    <property type="entry name" value="PROTEIN NRFD"/>
    <property type="match status" value="1"/>
</dbReference>
<feature type="region of interest" description="Disordered" evidence="7">
    <location>
        <begin position="1"/>
        <end position="40"/>
    </location>
</feature>
<feature type="transmembrane region" description="Helical" evidence="8">
    <location>
        <begin position="165"/>
        <end position="185"/>
    </location>
</feature>
<dbReference type="EMBL" id="QEKW01000012">
    <property type="protein sequence ID" value="PVZ06861.1"/>
    <property type="molecule type" value="Genomic_DNA"/>
</dbReference>
<dbReference type="RefSeq" id="WP_116709898.1">
    <property type="nucleotide sequence ID" value="NZ_QEKW01000012.1"/>
</dbReference>
<comment type="caution">
    <text evidence="9">The sequence shown here is derived from an EMBL/GenBank/DDBJ whole genome shotgun (WGS) entry which is preliminary data.</text>
</comment>
<evidence type="ECO:0000313" key="9">
    <source>
        <dbReference type="EMBL" id="PVZ06861.1"/>
    </source>
</evidence>
<proteinExistence type="inferred from homology"/>
<keyword evidence="4 8" id="KW-0812">Transmembrane</keyword>
<comment type="subcellular location">
    <subcellularLocation>
        <location evidence="1">Cell membrane</location>
        <topology evidence="1">Multi-pass membrane protein</topology>
    </subcellularLocation>
</comment>
<evidence type="ECO:0000256" key="1">
    <source>
        <dbReference type="ARBA" id="ARBA00004651"/>
    </source>
</evidence>
<organism evidence="9 10">
    <name type="scientific">Actinomycetospora cinnamomea</name>
    <dbReference type="NCBI Taxonomy" id="663609"/>
    <lineage>
        <taxon>Bacteria</taxon>
        <taxon>Bacillati</taxon>
        <taxon>Actinomycetota</taxon>
        <taxon>Actinomycetes</taxon>
        <taxon>Pseudonocardiales</taxon>
        <taxon>Pseudonocardiaceae</taxon>
        <taxon>Actinomycetospora</taxon>
    </lineage>
</organism>
<dbReference type="Gene3D" id="1.20.1630.10">
    <property type="entry name" value="Formate dehydrogenase/DMSO reductase domain"/>
    <property type="match status" value="1"/>
</dbReference>
<feature type="compositionally biased region" description="Basic and acidic residues" evidence="7">
    <location>
        <begin position="330"/>
        <end position="344"/>
    </location>
</feature>
<feature type="region of interest" description="Disordered" evidence="7">
    <location>
        <begin position="328"/>
        <end position="353"/>
    </location>
</feature>
<dbReference type="InterPro" id="IPR052049">
    <property type="entry name" value="Electron_transfer_protein"/>
</dbReference>
<evidence type="ECO:0000256" key="2">
    <source>
        <dbReference type="ARBA" id="ARBA00008929"/>
    </source>
</evidence>
<evidence type="ECO:0000256" key="4">
    <source>
        <dbReference type="ARBA" id="ARBA00022692"/>
    </source>
</evidence>
<evidence type="ECO:0000256" key="6">
    <source>
        <dbReference type="ARBA" id="ARBA00023136"/>
    </source>
</evidence>
<accession>A0A2U1F3W3</accession>
<dbReference type="PANTHER" id="PTHR34856:SF2">
    <property type="entry name" value="PROTEIN NRFD"/>
    <property type="match status" value="1"/>
</dbReference>
<feature type="transmembrane region" description="Helical" evidence="8">
    <location>
        <begin position="135"/>
        <end position="153"/>
    </location>
</feature>
<keyword evidence="6 8" id="KW-0472">Membrane</keyword>
<keyword evidence="5 8" id="KW-1133">Transmembrane helix</keyword>
<dbReference type="AlphaFoldDB" id="A0A2U1F3W3"/>
<dbReference type="InterPro" id="IPR005614">
    <property type="entry name" value="NrfD-like"/>
</dbReference>
<dbReference type="Proteomes" id="UP000245639">
    <property type="component" value="Unassembled WGS sequence"/>
</dbReference>
<dbReference type="Pfam" id="PF03916">
    <property type="entry name" value="NrfD"/>
    <property type="match status" value="1"/>
</dbReference>
<protein>
    <submittedName>
        <fullName evidence="9">Polysulfide reductase NrfD</fullName>
    </submittedName>
</protein>
<comment type="similarity">
    <text evidence="2">Belongs to the NrfD family.</text>
</comment>